<feature type="compositionally biased region" description="Acidic residues" evidence="1">
    <location>
        <begin position="652"/>
        <end position="668"/>
    </location>
</feature>
<evidence type="ECO:0000256" key="1">
    <source>
        <dbReference type="SAM" id="MobiDB-lite"/>
    </source>
</evidence>
<gene>
    <name evidence="2" type="ORF">V5O48_017482</name>
</gene>
<feature type="compositionally biased region" description="Basic and acidic residues" evidence="1">
    <location>
        <begin position="1099"/>
        <end position="1110"/>
    </location>
</feature>
<comment type="caution">
    <text evidence="2">The sequence shown here is derived from an EMBL/GenBank/DDBJ whole genome shotgun (WGS) entry which is preliminary data.</text>
</comment>
<protein>
    <submittedName>
        <fullName evidence="2">Uncharacterized protein</fullName>
    </submittedName>
</protein>
<feature type="compositionally biased region" description="Pro residues" evidence="1">
    <location>
        <begin position="717"/>
        <end position="729"/>
    </location>
</feature>
<feature type="region of interest" description="Disordered" evidence="1">
    <location>
        <begin position="1082"/>
        <end position="1129"/>
    </location>
</feature>
<dbReference type="EMBL" id="JBAHYK010002704">
    <property type="protein sequence ID" value="KAL0564564.1"/>
    <property type="molecule type" value="Genomic_DNA"/>
</dbReference>
<evidence type="ECO:0000313" key="2">
    <source>
        <dbReference type="EMBL" id="KAL0564564.1"/>
    </source>
</evidence>
<feature type="region of interest" description="Disordered" evidence="1">
    <location>
        <begin position="495"/>
        <end position="532"/>
    </location>
</feature>
<evidence type="ECO:0000313" key="3">
    <source>
        <dbReference type="Proteomes" id="UP001465976"/>
    </source>
</evidence>
<feature type="compositionally biased region" description="Low complexity" evidence="1">
    <location>
        <begin position="642"/>
        <end position="651"/>
    </location>
</feature>
<feature type="region of interest" description="Disordered" evidence="1">
    <location>
        <begin position="85"/>
        <end position="130"/>
    </location>
</feature>
<feature type="region of interest" description="Disordered" evidence="1">
    <location>
        <begin position="362"/>
        <end position="393"/>
    </location>
</feature>
<dbReference type="Proteomes" id="UP001465976">
    <property type="component" value="Unassembled WGS sequence"/>
</dbReference>
<feature type="region of interest" description="Disordered" evidence="1">
    <location>
        <begin position="572"/>
        <end position="863"/>
    </location>
</feature>
<sequence length="1292" mass="141212">MSAPGPIAVPTLENMSSSLTENHHNPIQDRDRARVYHPPQAKFPIRVCSMYNCGVVLTRHRDGVDGFLCARHRVEVDLASRVNPYPQQQQVQQRMPKPTPRSIDPYPARNGMVKGKGKGKERAVSTPLPLPSSIAFGQALALQERRVHSDQPDSKPRHQLHTLTALQRSLLAQSGPDAASASVSGLPPLIPLPLPHPTPLATPPMVHDHRHGQRLDIEAAIAKQRMVERERARLSQPPPPLPLPRPGHDRAAVVIPQTSQNAPRSHPHPVGRPFPFGGDGSGRTIYAPTPLPQPVAHPQPPIPIPIPNTKSSFVHTRVPVDVKAPVDDHKGVDFLHTVTEKRKRKRRASSLPPCFEDRGCPSLLGKRKRTHRGEDKVSGRAASEPLPSTSVGEVNMNVKGWDMDVDVDINVKKEPVPPELDLVAAVGSAVQDVLSTIDLSGLQFVYPPYDPMAYALPLAQPSNPYPKTPSDPSSHNVKKSIRRVPHFSYDRAIPTHIPKTSRSNGVVIPTSASSSSPQDQMQIQIQPSKPPPMPMPRFSPMGPQIRTCLTPGCTGLIKPGSTSKRCSKCVMSSWKARKPPPRPSSSVLKKTQSTRTQRKSVTWADGWKSGGDGDGDEELGSDEIEAIEEDVRREGEGIPGWDSDLTDLSSSSEEEEEESSEESSDESDTPSSPVITGFKIRIPSRARLSSDGPASPMKDKEIPPLVVGTLDEVTNPAPSPVATPSPTLPATPSTLDPNVDQATPPPSESPIPTSVSAPELTPSLRIRISKSASSTPTSTQATPPPQEVSPSTILSETPNESATKPTPSPRIRISLSQLSKLKASVNVSPSPPLPPQSSASTSCSPTPAPTPAPTSTSTPSVPGRKCAIKKCLKTLPVGYSWKCCPECRTHHREYQRRRLGCSERYVADEYDRDRIKFPSGPSSLLTTKPLASSGPSFESGVFEPTPLRNCSFRGSNAKLIDMHNLLVPKARLCTIRACKHILPGPRDYKWKMCHPCRERTTRTRRIRQVKAASRGSVDLATIEDEVAPLQPLELDVTRIPDGRCPNPDCGVRLDNAPEETTGDSFVECTQCMWRKMSPEERKSTPIKLHDLVLVAPPSNKEKEESSESKPSKQTRLNPYPRLPPPKPRAPTAYPEYLSLSRLLLGFQELFSSFVQAQSFYVSYNHARDDPARGRTPARFSFDGEYSVVAPDFNVVRREKEVAAIVSNVKQEIERLGRLKFDPSTQARSAAYGGIITRYACQNQIPISVPSSAAQSALHPKVMRGELEVVVLPDDSHSFIPGQRTVVRFRLVG</sequence>
<accession>A0ABR3ENW5</accession>
<reference evidence="2 3" key="1">
    <citation type="submission" date="2024-02" db="EMBL/GenBank/DDBJ databases">
        <title>A draft genome for the cacao thread blight pathogen Marasmius crinis-equi.</title>
        <authorList>
            <person name="Cohen S.P."/>
            <person name="Baruah I.K."/>
            <person name="Amoako-Attah I."/>
            <person name="Bukari Y."/>
            <person name="Meinhardt L.W."/>
            <person name="Bailey B.A."/>
        </authorList>
    </citation>
    <scope>NUCLEOTIDE SEQUENCE [LARGE SCALE GENOMIC DNA]</scope>
    <source>
        <strain evidence="2 3">GH-76</strain>
    </source>
</reference>
<keyword evidence="3" id="KW-1185">Reference proteome</keyword>
<feature type="compositionally biased region" description="Low complexity" evidence="1">
    <location>
        <begin position="771"/>
        <end position="781"/>
    </location>
</feature>
<feature type="compositionally biased region" description="Acidic residues" evidence="1">
    <location>
        <begin position="613"/>
        <end position="628"/>
    </location>
</feature>
<feature type="compositionally biased region" description="Low complexity" evidence="1">
    <location>
        <begin position="836"/>
        <end position="845"/>
    </location>
</feature>
<organism evidence="2 3">
    <name type="scientific">Marasmius crinis-equi</name>
    <dbReference type="NCBI Taxonomy" id="585013"/>
    <lineage>
        <taxon>Eukaryota</taxon>
        <taxon>Fungi</taxon>
        <taxon>Dikarya</taxon>
        <taxon>Basidiomycota</taxon>
        <taxon>Agaricomycotina</taxon>
        <taxon>Agaricomycetes</taxon>
        <taxon>Agaricomycetidae</taxon>
        <taxon>Agaricales</taxon>
        <taxon>Marasmiineae</taxon>
        <taxon>Marasmiaceae</taxon>
        <taxon>Marasmius</taxon>
    </lineage>
</organism>
<proteinExistence type="predicted"/>
<feature type="compositionally biased region" description="Polar residues" evidence="1">
    <location>
        <begin position="788"/>
        <end position="805"/>
    </location>
</feature>
<name>A0ABR3ENW5_9AGAR</name>
<feature type="compositionally biased region" description="Polar residues" evidence="1">
    <location>
        <begin position="498"/>
        <end position="519"/>
    </location>
</feature>